<dbReference type="RefSeq" id="YP_003969583.1">
    <property type="nucleotide sequence ID" value="NC_014636.1"/>
</dbReference>
<sequence>MTQHVISIFYQDQRSDIYYRIPDENGHTTSAKNLVVDDLSITRDFVSFKYNGKSCYVVGCNLIAKEI</sequence>
<organism evidence="1 2">
    <name type="scientific">Aeromonas phage phiAS5</name>
    <dbReference type="NCBI Taxonomy" id="879630"/>
    <lineage>
        <taxon>Viruses</taxon>
        <taxon>Duplodnaviria</taxon>
        <taxon>Heunggongvirae</taxon>
        <taxon>Uroviricota</taxon>
        <taxon>Caudoviricetes</taxon>
        <taxon>Pantevenvirales</taxon>
        <taxon>Straboviridae</taxon>
        <taxon>Chrysonvirus</taxon>
        <taxon>Chrysonvirus as5</taxon>
    </lineage>
</organism>
<accession>E1A248</accession>
<dbReference type="OrthoDB" id="37705at10239"/>
<dbReference type="Proteomes" id="UP000002236">
    <property type="component" value="Segment"/>
</dbReference>
<gene>
    <name evidence="1" type="ORF">phiAS5_ORF0294</name>
</gene>
<protein>
    <submittedName>
        <fullName evidence="1">Uncharacterized protein</fullName>
    </submittedName>
</protein>
<evidence type="ECO:0000313" key="2">
    <source>
        <dbReference type="Proteomes" id="UP000002236"/>
    </source>
</evidence>
<evidence type="ECO:0000313" key="1">
    <source>
        <dbReference type="EMBL" id="ADM80137.1"/>
    </source>
</evidence>
<proteinExistence type="predicted"/>
<keyword evidence="2" id="KW-1185">Reference proteome</keyword>
<dbReference type="KEGG" id="vg:9861701"/>
<reference evidence="1 2" key="1">
    <citation type="journal article" date="2012" name="Vet. Microbiol.">
        <title>Complete genome sequence and characterization of a broad-host range T4-like bacteriophage phiAS5 infecting Aeromonas salmonicida subsp. salmonicida.</title>
        <authorList>
            <person name="Kim J.H."/>
            <person name="Son J.S."/>
            <person name="Choi Y.J."/>
            <person name="Choresca C.H.Jr."/>
            <person name="Shin S.P."/>
            <person name="Han J.E."/>
            <person name="Jun J.W."/>
            <person name="Park S.C."/>
        </authorList>
    </citation>
    <scope>NUCLEOTIDE SEQUENCE [LARGE SCALE GENOMIC DNA]</scope>
</reference>
<dbReference type="EMBL" id="HM452126">
    <property type="protein sequence ID" value="ADM80137.1"/>
    <property type="molecule type" value="Genomic_DNA"/>
</dbReference>
<dbReference type="GeneID" id="9861701"/>
<name>E1A248_9CAUD</name>